<feature type="domain" description="PDZ" evidence="6">
    <location>
        <begin position="297"/>
        <end position="385"/>
    </location>
</feature>
<keyword evidence="5" id="KW-0472">Membrane</keyword>
<name>A0ABM8YCS2_9BACI</name>
<accession>A0ABM8YCS2</accession>
<dbReference type="InterPro" id="IPR001478">
    <property type="entry name" value="PDZ"/>
</dbReference>
<comment type="similarity">
    <text evidence="1">Belongs to the peptidase S1C family.</text>
</comment>
<evidence type="ECO:0000313" key="8">
    <source>
        <dbReference type="Proteomes" id="UP000789423"/>
    </source>
</evidence>
<feature type="transmembrane region" description="Helical" evidence="5">
    <location>
        <begin position="21"/>
        <end position="41"/>
    </location>
</feature>
<evidence type="ECO:0000256" key="2">
    <source>
        <dbReference type="ARBA" id="ARBA00022670"/>
    </source>
</evidence>
<dbReference type="InterPro" id="IPR009003">
    <property type="entry name" value="Peptidase_S1_PA"/>
</dbReference>
<keyword evidence="5" id="KW-1133">Transmembrane helix</keyword>
<keyword evidence="4" id="KW-0720">Serine protease</keyword>
<dbReference type="EMBL" id="CAKJTI010000014">
    <property type="protein sequence ID" value="CAG9613572.1"/>
    <property type="molecule type" value="Genomic_DNA"/>
</dbReference>
<evidence type="ECO:0000256" key="5">
    <source>
        <dbReference type="SAM" id="Phobius"/>
    </source>
</evidence>
<dbReference type="InterPro" id="IPR043504">
    <property type="entry name" value="Peptidase_S1_PA_chymotrypsin"/>
</dbReference>
<dbReference type="InterPro" id="IPR036034">
    <property type="entry name" value="PDZ_sf"/>
</dbReference>
<dbReference type="Proteomes" id="UP000789423">
    <property type="component" value="Unassembled WGS sequence"/>
</dbReference>
<dbReference type="Pfam" id="PF13180">
    <property type="entry name" value="PDZ_2"/>
    <property type="match status" value="1"/>
</dbReference>
<reference evidence="7 8" key="1">
    <citation type="submission" date="2021-10" db="EMBL/GenBank/DDBJ databases">
        <authorList>
            <person name="Criscuolo A."/>
        </authorList>
    </citation>
    <scope>NUCLEOTIDE SEQUENCE [LARGE SCALE GENOMIC DNA]</scope>
    <source>
        <strain evidence="8">CIP 111899</strain>
    </source>
</reference>
<evidence type="ECO:0000259" key="6">
    <source>
        <dbReference type="SMART" id="SM00228"/>
    </source>
</evidence>
<dbReference type="PANTHER" id="PTHR22939:SF129">
    <property type="entry name" value="SERINE PROTEASE HTRA2, MITOCHONDRIAL"/>
    <property type="match status" value="1"/>
</dbReference>
<comment type="caution">
    <text evidence="7">The sequence shown here is derived from an EMBL/GenBank/DDBJ whole genome shotgun (WGS) entry which is preliminary data.</text>
</comment>
<keyword evidence="3 7" id="KW-0378">Hydrolase</keyword>
<dbReference type="SMART" id="SM00228">
    <property type="entry name" value="PDZ"/>
    <property type="match status" value="1"/>
</dbReference>
<keyword evidence="2" id="KW-0645">Protease</keyword>
<dbReference type="PRINTS" id="PR00834">
    <property type="entry name" value="PROTEASES2C"/>
</dbReference>
<dbReference type="Gene3D" id="2.30.42.10">
    <property type="match status" value="1"/>
</dbReference>
<evidence type="ECO:0000256" key="4">
    <source>
        <dbReference type="ARBA" id="ARBA00022825"/>
    </source>
</evidence>
<dbReference type="SUPFAM" id="SSF50494">
    <property type="entry name" value="Trypsin-like serine proteases"/>
    <property type="match status" value="1"/>
</dbReference>
<dbReference type="EC" id="3.4.21.107" evidence="7"/>
<dbReference type="Pfam" id="PF13365">
    <property type="entry name" value="Trypsin_2"/>
    <property type="match status" value="1"/>
</dbReference>
<proteinExistence type="inferred from homology"/>
<gene>
    <name evidence="7" type="primary">htrA</name>
    <name evidence="7" type="ORF">BACCIP111899_02787</name>
</gene>
<sequence>MSFIDEEDLQMKRKRKQKHKHIFVSVVAGTVIGATLFAFAIPTFSKLGWTTIRETEASEEKQYIAQSTPQATNTGDHSGFVQAVDRASEAVVGVINIQRDNFSEADSEAGTGSGVIYKKEKGNAYIVTNNHVVAGANRIEVSLSDGKKVPGKILGTDVVTDLAVLQIDEKYAKKVIELGDSTKVKRGEAALAIGNPLGLEFSGSVTQGIISANERIVPVDLDQDGHYDWQVEVLQTDAAINPGNSGGALVNEAGQLVGINSMKIAAKEVEGIGLAIPIARAVPVMNEIEKYGKVRRPYVGVELRSLNEIPNYYWDQTLHLPANVKEGVCVLDVKSPSPGADAGLREYDVIVAVDGKAVQDIIAFRKILYNKKIDDKMTITFYRGAKRETTNVKLGSQQY</sequence>
<evidence type="ECO:0000256" key="1">
    <source>
        <dbReference type="ARBA" id="ARBA00010541"/>
    </source>
</evidence>
<dbReference type="Gene3D" id="2.40.10.10">
    <property type="entry name" value="Trypsin-like serine proteases"/>
    <property type="match status" value="2"/>
</dbReference>
<dbReference type="PANTHER" id="PTHR22939">
    <property type="entry name" value="SERINE PROTEASE FAMILY S1C HTRA-RELATED"/>
    <property type="match status" value="1"/>
</dbReference>
<organism evidence="7 8">
    <name type="scientific">Bacillus rhizoplanae</name>
    <dbReference type="NCBI Taxonomy" id="2880966"/>
    <lineage>
        <taxon>Bacteria</taxon>
        <taxon>Bacillati</taxon>
        <taxon>Bacillota</taxon>
        <taxon>Bacilli</taxon>
        <taxon>Bacillales</taxon>
        <taxon>Bacillaceae</taxon>
        <taxon>Bacillus</taxon>
    </lineage>
</organism>
<dbReference type="InterPro" id="IPR001940">
    <property type="entry name" value="Peptidase_S1C"/>
</dbReference>
<protein>
    <submittedName>
        <fullName evidence="7">Serine protease Do-like HtrA</fullName>
        <ecNumber evidence="7">3.4.21.107</ecNumber>
    </submittedName>
</protein>
<dbReference type="GO" id="GO:0016787">
    <property type="term" value="F:hydrolase activity"/>
    <property type="evidence" value="ECO:0007669"/>
    <property type="project" value="UniProtKB-KW"/>
</dbReference>
<keyword evidence="5" id="KW-0812">Transmembrane</keyword>
<keyword evidence="8" id="KW-1185">Reference proteome</keyword>
<dbReference type="RefSeq" id="WP_230575636.1">
    <property type="nucleotide sequence ID" value="NZ_CAKJTI010000014.1"/>
</dbReference>
<evidence type="ECO:0000313" key="7">
    <source>
        <dbReference type="EMBL" id="CAG9613572.1"/>
    </source>
</evidence>
<dbReference type="SUPFAM" id="SSF50156">
    <property type="entry name" value="PDZ domain-like"/>
    <property type="match status" value="1"/>
</dbReference>
<evidence type="ECO:0000256" key="3">
    <source>
        <dbReference type="ARBA" id="ARBA00022801"/>
    </source>
</evidence>